<evidence type="ECO:0000313" key="2">
    <source>
        <dbReference type="EMBL" id="CAJ0557273.1"/>
    </source>
</evidence>
<dbReference type="Proteomes" id="UP001177023">
    <property type="component" value="Unassembled WGS sequence"/>
</dbReference>
<organism evidence="2 3">
    <name type="scientific">Mesorhabditis spiculigera</name>
    <dbReference type="NCBI Taxonomy" id="96644"/>
    <lineage>
        <taxon>Eukaryota</taxon>
        <taxon>Metazoa</taxon>
        <taxon>Ecdysozoa</taxon>
        <taxon>Nematoda</taxon>
        <taxon>Chromadorea</taxon>
        <taxon>Rhabditida</taxon>
        <taxon>Rhabditina</taxon>
        <taxon>Rhabditomorpha</taxon>
        <taxon>Rhabditoidea</taxon>
        <taxon>Rhabditidae</taxon>
        <taxon>Mesorhabditinae</taxon>
        <taxon>Mesorhabditis</taxon>
    </lineage>
</organism>
<name>A0AA36FMT2_9BILA</name>
<evidence type="ECO:0000256" key="1">
    <source>
        <dbReference type="SAM" id="SignalP"/>
    </source>
</evidence>
<protein>
    <submittedName>
        <fullName evidence="2">Uncharacterized protein</fullName>
    </submittedName>
</protein>
<feature type="chain" id="PRO_5041343605" evidence="1">
    <location>
        <begin position="21"/>
        <end position="214"/>
    </location>
</feature>
<feature type="non-terminal residue" evidence="2">
    <location>
        <position position="214"/>
    </location>
</feature>
<reference evidence="2" key="1">
    <citation type="submission" date="2023-06" db="EMBL/GenBank/DDBJ databases">
        <authorList>
            <person name="Delattre M."/>
        </authorList>
    </citation>
    <scope>NUCLEOTIDE SEQUENCE</scope>
    <source>
        <strain evidence="2">AF72</strain>
    </source>
</reference>
<accession>A0AA36FMT2</accession>
<dbReference type="AlphaFoldDB" id="A0AA36FMT2"/>
<keyword evidence="1" id="KW-0732">Signal</keyword>
<gene>
    <name evidence="2" type="ORF">MSPICULIGERA_LOCUS31</name>
</gene>
<evidence type="ECO:0000313" key="3">
    <source>
        <dbReference type="Proteomes" id="UP001177023"/>
    </source>
</evidence>
<keyword evidence="3" id="KW-1185">Reference proteome</keyword>
<comment type="caution">
    <text evidence="2">The sequence shown here is derived from an EMBL/GenBank/DDBJ whole genome shotgun (WGS) entry which is preliminary data.</text>
</comment>
<proteinExistence type="predicted"/>
<sequence>MTTSLRRGVLPGVLLGVLLSRFGTLDKLGSRVITACIKLIVFRLDDSRQFFGSAVLHPASHLGCRGSSPAGTRHLPPVVDTAPPAIAGLLILTIAPVTLYQVIAYPQALNKWYLPTSQSGQGELSGFPGTTLQLGNRALIRIDAETTELPWTSQVTETTPRPDEYTGRTSADLMLLDRVVLQRKQYPGADNEPAPLRVALGEVPEVAQDQIYVL</sequence>
<feature type="signal peptide" evidence="1">
    <location>
        <begin position="1"/>
        <end position="20"/>
    </location>
</feature>
<dbReference type="EMBL" id="CATQJA010000001">
    <property type="protein sequence ID" value="CAJ0557273.1"/>
    <property type="molecule type" value="Genomic_DNA"/>
</dbReference>